<dbReference type="AlphaFoldDB" id="A0A1I8MV32"/>
<name>A0A1I8MV32_MUSDO</name>
<dbReference type="PANTHER" id="PTHR37685">
    <property type="entry name" value="GEO11136P1-RELATED"/>
    <property type="match status" value="1"/>
</dbReference>
<evidence type="ECO:0000256" key="1">
    <source>
        <dbReference type="SAM" id="SignalP"/>
    </source>
</evidence>
<dbReference type="EnsemblMetazoa" id="MDOA008731-RA">
    <property type="protein sequence ID" value="MDOA008731-PA"/>
    <property type="gene ID" value="MDOA008731"/>
</dbReference>
<dbReference type="VEuPathDB" id="VectorBase:MDOA008731"/>
<keyword evidence="1" id="KW-0732">Signal</keyword>
<organism evidence="2">
    <name type="scientific">Musca domestica</name>
    <name type="common">House fly</name>
    <dbReference type="NCBI Taxonomy" id="7370"/>
    <lineage>
        <taxon>Eukaryota</taxon>
        <taxon>Metazoa</taxon>
        <taxon>Ecdysozoa</taxon>
        <taxon>Arthropoda</taxon>
        <taxon>Hexapoda</taxon>
        <taxon>Insecta</taxon>
        <taxon>Pterygota</taxon>
        <taxon>Neoptera</taxon>
        <taxon>Endopterygota</taxon>
        <taxon>Diptera</taxon>
        <taxon>Brachycera</taxon>
        <taxon>Muscomorpha</taxon>
        <taxon>Muscoidea</taxon>
        <taxon>Muscidae</taxon>
        <taxon>Musca</taxon>
    </lineage>
</organism>
<feature type="signal peptide" evidence="1">
    <location>
        <begin position="1"/>
        <end position="19"/>
    </location>
</feature>
<dbReference type="RefSeq" id="XP_005183791.1">
    <property type="nucleotide sequence ID" value="XM_005183734.3"/>
</dbReference>
<reference evidence="2" key="1">
    <citation type="submission" date="2020-05" db="UniProtKB">
        <authorList>
            <consortium name="EnsemblMetazoa"/>
        </authorList>
    </citation>
    <scope>IDENTIFICATION</scope>
    <source>
        <strain evidence="2">Aabys</strain>
    </source>
</reference>
<keyword evidence="3" id="KW-1185">Reference proteome</keyword>
<feature type="chain" id="PRO_5044560948" evidence="1">
    <location>
        <begin position="20"/>
        <end position="120"/>
    </location>
</feature>
<proteinExistence type="predicted"/>
<protein>
    <submittedName>
        <fullName evidence="4">Uncharacterized protein LOC101891229</fullName>
    </submittedName>
</protein>
<dbReference type="KEGG" id="mde:101891229"/>
<dbReference type="InterPro" id="IPR031734">
    <property type="entry name" value="MBF2"/>
</dbReference>
<sequence>MLSGLQVILMCGLVATVLGNSLSSDSMWGNREPGDKMVFDRNVTLPKKIARYQDVKLNYDPWFIKPTITAIVLKNFKPKEQPIVQIVKGGVGQKSAEIHLSTQRSEGMRVRLMIFGKKTE</sequence>
<dbReference type="GeneID" id="101891229"/>
<dbReference type="Pfam" id="PF15868">
    <property type="entry name" value="MBF2"/>
    <property type="match status" value="1"/>
</dbReference>
<reference evidence="4" key="2">
    <citation type="submission" date="2025-04" db="UniProtKB">
        <authorList>
            <consortium name="RefSeq"/>
        </authorList>
    </citation>
    <scope>IDENTIFICATION</scope>
    <source>
        <strain evidence="4">Aabys</strain>
    </source>
</reference>
<gene>
    <name evidence="2" type="primary">101891229</name>
    <name evidence="4" type="synonym">LOC101891229</name>
</gene>
<dbReference type="OrthoDB" id="8192785at2759"/>
<accession>A0A1I8MV32</accession>
<dbReference type="VEuPathDB" id="VectorBase:MDOMA2_003311"/>
<dbReference type="PANTHER" id="PTHR37685:SF1">
    <property type="entry name" value="GEO11136P1-RELATED"/>
    <property type="match status" value="1"/>
</dbReference>
<evidence type="ECO:0000313" key="2">
    <source>
        <dbReference type="EnsemblMetazoa" id="MDOA008731-PA"/>
    </source>
</evidence>
<evidence type="ECO:0000313" key="3">
    <source>
        <dbReference type="Proteomes" id="UP001652621"/>
    </source>
</evidence>
<evidence type="ECO:0000313" key="4">
    <source>
        <dbReference type="RefSeq" id="XP_005183791.1"/>
    </source>
</evidence>
<dbReference type="Proteomes" id="UP001652621">
    <property type="component" value="Unplaced"/>
</dbReference>